<dbReference type="RefSeq" id="WP_141703923.1">
    <property type="nucleotide sequence ID" value="NZ_BMQP01000014.1"/>
</dbReference>
<keyword evidence="3" id="KW-1185">Reference proteome</keyword>
<proteinExistence type="predicted"/>
<dbReference type="EMBL" id="BOOI01000035">
    <property type="protein sequence ID" value="GIH85494.1"/>
    <property type="molecule type" value="Genomic_DNA"/>
</dbReference>
<organism evidence="2 3">
    <name type="scientific">Planobispora rosea</name>
    <dbReference type="NCBI Taxonomy" id="35762"/>
    <lineage>
        <taxon>Bacteria</taxon>
        <taxon>Bacillati</taxon>
        <taxon>Actinomycetota</taxon>
        <taxon>Actinomycetes</taxon>
        <taxon>Streptosporangiales</taxon>
        <taxon>Streptosporangiaceae</taxon>
        <taxon>Planobispora</taxon>
    </lineage>
</organism>
<sequence>MLRRLLTAVLAGGLVAAGLAAAPAPAHAGSPSCDPGDCFTVKVSLDRAPAVGESAKLTVDVVAGQDVPDATTVIELPETLRWASPPAGLTRTAAMIGRSPVDRAARTGRVRRGTPVRYEGVVTAVAPGPAAVRAWARDARPGPVSEGLVYLTIGEKSSIFGMPPGEGGRRARTPARTTSLAGDTCVRGRVKHVQAEDGTVRGVPMVSVEARDDDGGGGSQKIGFALTDEAGDYTVCFPGTEEDGSGQDVYLEVRPIGYRWQVVRPDGEDAGDDYDDYIATGEVTHDVPAGTNLTIIDYESERGSPVEGAFRVFTAAFDTWKAYTGWLNRPGNDCWKPGQASCQLVTVVWAPDRVLDSSYYCPGTVPGKCADRYEIQLTAPVHLRKMTVAHELGHFIMDYTHGSLPRPEDACQEHYMKEPSGPVCAWVEGWADWVAVQTYGDTHYRWGTEAAIDLESPRWFSEGWPSGVKADWTEGRVAGALLDLADSGTRNEKYWDVSSLGPEGVVAAFLKAPVAGVHDFAAALPAQNQAEARAVLFHNTVRLDHYEILDDRKAAYRPANVPLVQDFFSVAGSWSVVATTPSGADGSDVDLKVARDPQSAVTSAQWSASSPDFVAVQPTPGDEPFAATVTSGTDYQEHLTEVAVAPDGDLEKGTPMEFSMGADRLVEIRTTWIDKGVPATLSVVPRNGQDVDLFVLAPDSAKWGLPRSSARGSAGGGPNKAERVTITDPKVTGVYAVIVIRKSGEGGVLLART</sequence>
<gene>
    <name evidence="2" type="ORF">Pro02_39020</name>
</gene>
<dbReference type="OrthoDB" id="2677755at2"/>
<name>A0A8J3S5Q2_PLARO</name>
<feature type="signal peptide" evidence="1">
    <location>
        <begin position="1"/>
        <end position="28"/>
    </location>
</feature>
<evidence type="ECO:0000313" key="3">
    <source>
        <dbReference type="Proteomes" id="UP000655044"/>
    </source>
</evidence>
<keyword evidence="1" id="KW-0732">Signal</keyword>
<dbReference type="Proteomes" id="UP000655044">
    <property type="component" value="Unassembled WGS sequence"/>
</dbReference>
<reference evidence="2" key="1">
    <citation type="submission" date="2021-01" db="EMBL/GenBank/DDBJ databases">
        <title>Whole genome shotgun sequence of Planobispora rosea NBRC 15558.</title>
        <authorList>
            <person name="Komaki H."/>
            <person name="Tamura T."/>
        </authorList>
    </citation>
    <scope>NUCLEOTIDE SEQUENCE</scope>
    <source>
        <strain evidence="2">NBRC 15558</strain>
    </source>
</reference>
<accession>A0A8J3S5Q2</accession>
<evidence type="ECO:0008006" key="4">
    <source>
        <dbReference type="Google" id="ProtNLM"/>
    </source>
</evidence>
<feature type="chain" id="PRO_5035172691" description="Carboxypeptidase regulatory-like domain-containing protein" evidence="1">
    <location>
        <begin position="29"/>
        <end position="753"/>
    </location>
</feature>
<protein>
    <recommendedName>
        <fullName evidence="4">Carboxypeptidase regulatory-like domain-containing protein</fullName>
    </recommendedName>
</protein>
<dbReference type="AlphaFoldDB" id="A0A8J3S5Q2"/>
<evidence type="ECO:0000313" key="2">
    <source>
        <dbReference type="EMBL" id="GIH85494.1"/>
    </source>
</evidence>
<evidence type="ECO:0000256" key="1">
    <source>
        <dbReference type="SAM" id="SignalP"/>
    </source>
</evidence>
<comment type="caution">
    <text evidence="2">The sequence shown here is derived from an EMBL/GenBank/DDBJ whole genome shotgun (WGS) entry which is preliminary data.</text>
</comment>
<dbReference type="SUPFAM" id="SSF55486">
    <property type="entry name" value="Metalloproteases ('zincins'), catalytic domain"/>
    <property type="match status" value="1"/>
</dbReference>